<accession>A0AA38XKP5</accession>
<reference evidence="2" key="1">
    <citation type="submission" date="2022-10" db="EMBL/GenBank/DDBJ databases">
        <title>Culturing micro-colonial fungi from biological soil crusts in the Mojave desert and describing Neophaeococcomyces mojavensis, and introducing the new genera and species Taxawa tesnikishii.</title>
        <authorList>
            <person name="Kurbessoian T."/>
            <person name="Stajich J.E."/>
        </authorList>
    </citation>
    <scope>NUCLEOTIDE SEQUENCE</scope>
    <source>
        <strain evidence="2">TK_41</strain>
    </source>
</reference>
<gene>
    <name evidence="2" type="ORF">H2200_001331</name>
</gene>
<feature type="region of interest" description="Disordered" evidence="1">
    <location>
        <begin position="292"/>
        <end position="345"/>
    </location>
</feature>
<evidence type="ECO:0000313" key="3">
    <source>
        <dbReference type="Proteomes" id="UP001172673"/>
    </source>
</evidence>
<protein>
    <submittedName>
        <fullName evidence="2">Uncharacterized protein</fullName>
    </submittedName>
</protein>
<feature type="compositionally biased region" description="Basic residues" evidence="1">
    <location>
        <begin position="311"/>
        <end position="323"/>
    </location>
</feature>
<organism evidence="2 3">
    <name type="scientific">Cladophialophora chaetospira</name>
    <dbReference type="NCBI Taxonomy" id="386627"/>
    <lineage>
        <taxon>Eukaryota</taxon>
        <taxon>Fungi</taxon>
        <taxon>Dikarya</taxon>
        <taxon>Ascomycota</taxon>
        <taxon>Pezizomycotina</taxon>
        <taxon>Eurotiomycetes</taxon>
        <taxon>Chaetothyriomycetidae</taxon>
        <taxon>Chaetothyriales</taxon>
        <taxon>Herpotrichiellaceae</taxon>
        <taxon>Cladophialophora</taxon>
    </lineage>
</organism>
<proteinExistence type="predicted"/>
<comment type="caution">
    <text evidence="2">The sequence shown here is derived from an EMBL/GenBank/DDBJ whole genome shotgun (WGS) entry which is preliminary data.</text>
</comment>
<sequence>MAEKNSEELISWEDMLNYAATCRFYDSVHMAQNTKPLRPDSALAQKKDGEMSMFDYFVRVYIPEQAKASSQTTGRDADTTQDQLVMDAKKLAYANETFVRDFEEAVEANRDRVLKQFLRKHMPRFVNKEELTYVFKGLKHAHRKGEWTCQPAGFGLRGFKHFKPGYESRSFSEDCLRNWIDWKHAGALQKMESLAKSARHYKAFKGIPELRSQQEKEVLRAISQTFLLGEEETEEKGRLHKEASEALAKLKRLDDASKKFKAATAKLAGSHTSKETETLEMEIEEALKELLKELPEPKENEPRVTEEAKRKQAKKEKKRKVKAAMKAQQDQQDQHAQKPQANQHP</sequence>
<keyword evidence="3" id="KW-1185">Reference proteome</keyword>
<evidence type="ECO:0000256" key="1">
    <source>
        <dbReference type="SAM" id="MobiDB-lite"/>
    </source>
</evidence>
<feature type="compositionally biased region" description="Basic and acidic residues" evidence="1">
    <location>
        <begin position="292"/>
        <end position="310"/>
    </location>
</feature>
<name>A0AA38XKP5_9EURO</name>
<evidence type="ECO:0000313" key="2">
    <source>
        <dbReference type="EMBL" id="KAJ9615257.1"/>
    </source>
</evidence>
<dbReference type="EMBL" id="JAPDRK010000002">
    <property type="protein sequence ID" value="KAJ9615257.1"/>
    <property type="molecule type" value="Genomic_DNA"/>
</dbReference>
<dbReference type="AlphaFoldDB" id="A0AA38XKP5"/>
<dbReference type="Proteomes" id="UP001172673">
    <property type="component" value="Unassembled WGS sequence"/>
</dbReference>